<evidence type="ECO:0000256" key="2">
    <source>
        <dbReference type="ARBA" id="ARBA00004141"/>
    </source>
</evidence>
<comment type="pathway">
    <text evidence="3 15">Energy metabolism; oxidative phosphorylation.</text>
</comment>
<protein>
    <recommendedName>
        <fullName evidence="15">Cytochrome c oxidase subunit 1</fullName>
        <ecNumber evidence="15">7.1.1.9</ecNumber>
    </recommendedName>
</protein>
<dbReference type="GO" id="GO:0015990">
    <property type="term" value="P:electron transport coupled proton transport"/>
    <property type="evidence" value="ECO:0007669"/>
    <property type="project" value="TreeGrafter"/>
</dbReference>
<feature type="transmembrane region" description="Helical" evidence="16">
    <location>
        <begin position="147"/>
        <end position="173"/>
    </location>
</feature>
<evidence type="ECO:0000256" key="14">
    <source>
        <dbReference type="ARBA" id="ARBA00023136"/>
    </source>
</evidence>
<evidence type="ECO:0000256" key="6">
    <source>
        <dbReference type="ARBA" id="ARBA00022660"/>
    </source>
</evidence>
<evidence type="ECO:0000256" key="8">
    <source>
        <dbReference type="ARBA" id="ARBA00022723"/>
    </source>
</evidence>
<feature type="transmembrane region" description="Helical" evidence="16">
    <location>
        <begin position="410"/>
        <end position="428"/>
    </location>
</feature>
<evidence type="ECO:0000256" key="13">
    <source>
        <dbReference type="ARBA" id="ARBA00023008"/>
    </source>
</evidence>
<feature type="transmembrane region" description="Helical" evidence="16">
    <location>
        <begin position="380"/>
        <end position="398"/>
    </location>
</feature>
<keyword evidence="9" id="KW-1278">Translocase</keyword>
<feature type="transmembrane region" description="Helical" evidence="16">
    <location>
        <begin position="448"/>
        <end position="474"/>
    </location>
</feature>
<evidence type="ECO:0000256" key="4">
    <source>
        <dbReference type="ARBA" id="ARBA00022448"/>
    </source>
</evidence>
<evidence type="ECO:0000313" key="18">
    <source>
        <dbReference type="EMBL" id="AAN04062.1"/>
    </source>
</evidence>
<keyword evidence="14 15" id="KW-0472">Membrane</keyword>
<dbReference type="SUPFAM" id="SSF81442">
    <property type="entry name" value="Cytochrome c oxidase subunit I-like"/>
    <property type="match status" value="1"/>
</dbReference>
<dbReference type="GO" id="GO:0004129">
    <property type="term" value="F:cytochrome-c oxidase activity"/>
    <property type="evidence" value="ECO:0007669"/>
    <property type="project" value="UniProtKB-EC"/>
</dbReference>
<dbReference type="GO" id="GO:0020037">
    <property type="term" value="F:heme binding"/>
    <property type="evidence" value="ECO:0007669"/>
    <property type="project" value="InterPro"/>
</dbReference>
<feature type="transmembrane region" description="Helical" evidence="16">
    <location>
        <begin position="304"/>
        <end position="326"/>
    </location>
</feature>
<evidence type="ECO:0000256" key="10">
    <source>
        <dbReference type="ARBA" id="ARBA00022982"/>
    </source>
</evidence>
<accession>Q8M0D0</accession>
<dbReference type="GO" id="GO:0006123">
    <property type="term" value="P:mitochondrial electron transport, cytochrome c to oxygen"/>
    <property type="evidence" value="ECO:0007669"/>
    <property type="project" value="TreeGrafter"/>
</dbReference>
<feature type="transmembrane region" description="Helical" evidence="16">
    <location>
        <begin position="59"/>
        <end position="90"/>
    </location>
</feature>
<dbReference type="GO" id="GO:0046872">
    <property type="term" value="F:metal ion binding"/>
    <property type="evidence" value="ECO:0007669"/>
    <property type="project" value="UniProtKB-KW"/>
</dbReference>
<evidence type="ECO:0000256" key="3">
    <source>
        <dbReference type="ARBA" id="ARBA00004673"/>
    </source>
</evidence>
<keyword evidence="8 15" id="KW-0479">Metal-binding</keyword>
<dbReference type="PANTHER" id="PTHR10422:SF18">
    <property type="entry name" value="CYTOCHROME C OXIDASE SUBUNIT 1"/>
    <property type="match status" value="1"/>
</dbReference>
<dbReference type="GO" id="GO:0016491">
    <property type="term" value="F:oxidoreductase activity"/>
    <property type="evidence" value="ECO:0007669"/>
    <property type="project" value="UniProtKB-KW"/>
</dbReference>
<dbReference type="InterPro" id="IPR000883">
    <property type="entry name" value="Cyt_C_Oxase_1"/>
</dbReference>
<dbReference type="Gene3D" id="1.20.210.10">
    <property type="entry name" value="Cytochrome c oxidase-like, subunit I domain"/>
    <property type="match status" value="1"/>
</dbReference>
<keyword evidence="15" id="KW-0999">Mitochondrion inner membrane</keyword>
<evidence type="ECO:0000256" key="12">
    <source>
        <dbReference type="ARBA" id="ARBA00023004"/>
    </source>
</evidence>
<feature type="transmembrane region" description="Helical" evidence="16">
    <location>
        <begin position="102"/>
        <end position="120"/>
    </location>
</feature>
<keyword evidence="13 15" id="KW-0186">Copper</keyword>
<dbReference type="PROSITE" id="PS50855">
    <property type="entry name" value="COX1"/>
    <property type="match status" value="1"/>
</dbReference>
<dbReference type="PROSITE" id="PS00077">
    <property type="entry name" value="COX1_CUB"/>
    <property type="match status" value="1"/>
</dbReference>
<dbReference type="GO" id="GO:0005743">
    <property type="term" value="C:mitochondrial inner membrane"/>
    <property type="evidence" value="ECO:0007669"/>
    <property type="project" value="UniProtKB-SubCell"/>
</dbReference>
<dbReference type="FunFam" id="1.20.210.10:FF:000001">
    <property type="entry name" value="Cytochrome c oxidase subunit 1"/>
    <property type="match status" value="1"/>
</dbReference>
<sequence length="507" mass="55416">MASWAQKWLFSTNHKDIGMMYIIAGAFGGLLGTTFSVLIRIELGVPGTVLGDNHMYNVIITAHAFLMIFFMVMPVLVGGFGNWLLPILIGAPDMAFPRLNNISLWLLPPALILLVSSALVEQGAGTGWTVYPPLSGLEAHSGGSVDLAIFSLHLAGVSSLLGAINFITTTINMRTPKMGMHELPLFVWAIFITAFLLLLSLPVLAGGITMLLTDRNLNTTFYDPAGGGDPVLYQHLFWFFGHPEVYILIIPAFGILSHVVQHYSHKSIFGYLGMVYAMLSIGVLGFIVWAHHMFTVGMDVDSRAYFTAATMIIAVPTGIKIFSWLATLFGGSIRLTSAMVFGIGFLFLFTIGGLTGIALANGGLNIALHDTYYVVAHFHYVLSMGAVFGVFMGIYHWCGVMTGSTISERLGYLHFGLMFLGVNITFFVQHFLGLAGMPRRIPDYPDAYISWNVISSYGSIVSLLGTLVFLYLLYSSQAKQNHQGAISELAASTSSFFQSRKEYIYLV</sequence>
<geneLocation type="mitochondrion" evidence="18"/>
<feature type="transmembrane region" description="Helical" evidence="16">
    <location>
        <begin position="185"/>
        <end position="212"/>
    </location>
</feature>
<evidence type="ECO:0000259" key="17">
    <source>
        <dbReference type="PROSITE" id="PS50855"/>
    </source>
</evidence>
<dbReference type="GO" id="GO:0045277">
    <property type="term" value="C:respiratory chain complex IV"/>
    <property type="evidence" value="ECO:0007669"/>
    <property type="project" value="InterPro"/>
</dbReference>
<gene>
    <name evidence="18" type="primary">cox1</name>
</gene>
<dbReference type="AlphaFoldDB" id="Q8M0D0"/>
<organism evidence="18">
    <name type="scientific">Amoebidium parasiticum</name>
    <dbReference type="NCBI Taxonomy" id="4881"/>
    <lineage>
        <taxon>Eukaryota</taxon>
        <taxon>Ichthyosporea</taxon>
        <taxon>Ichthyophonida</taxon>
        <taxon>Amoebidiaceae</taxon>
        <taxon>Amoebidium</taxon>
    </lineage>
</organism>
<feature type="transmembrane region" description="Helical" evidence="16">
    <location>
        <begin position="232"/>
        <end position="256"/>
    </location>
</feature>
<dbReference type="InterPro" id="IPR023615">
    <property type="entry name" value="Cyt_c_Oxase_su1_BS"/>
</dbReference>
<evidence type="ECO:0000256" key="7">
    <source>
        <dbReference type="ARBA" id="ARBA00022692"/>
    </source>
</evidence>
<reference evidence="18" key="1">
    <citation type="journal article" date="2002" name="Curr. Biol.">
        <title>The closest unicellular relatives of animals.</title>
        <authorList>
            <person name="Lang B.F."/>
            <person name="O'Kelly C."/>
            <person name="Nerad T."/>
            <person name="Gray M.W."/>
            <person name="Burger G."/>
        </authorList>
    </citation>
    <scope>NUCLEOTIDE SEQUENCE</scope>
    <source>
        <strain evidence="18">JAP-7-2</strain>
    </source>
</reference>
<comment type="catalytic activity">
    <reaction evidence="15">
        <text>4 Fe(II)-[cytochrome c] + O2 + 8 H(+)(in) = 4 Fe(III)-[cytochrome c] + 2 H2O + 4 H(+)(out)</text>
        <dbReference type="Rhea" id="RHEA:11436"/>
        <dbReference type="Rhea" id="RHEA-COMP:10350"/>
        <dbReference type="Rhea" id="RHEA-COMP:14399"/>
        <dbReference type="ChEBI" id="CHEBI:15377"/>
        <dbReference type="ChEBI" id="CHEBI:15378"/>
        <dbReference type="ChEBI" id="CHEBI:15379"/>
        <dbReference type="ChEBI" id="CHEBI:29033"/>
        <dbReference type="ChEBI" id="CHEBI:29034"/>
        <dbReference type="EC" id="7.1.1.9"/>
    </reaction>
</comment>
<feature type="transmembrane region" description="Helical" evidence="16">
    <location>
        <begin position="21"/>
        <end position="39"/>
    </location>
</feature>
<dbReference type="EMBL" id="AF538043">
    <property type="protein sequence ID" value="AAN04062.1"/>
    <property type="molecule type" value="Genomic_DNA"/>
</dbReference>
<keyword evidence="18" id="KW-0560">Oxidoreductase</keyword>
<keyword evidence="15 18" id="KW-0496">Mitochondrion</keyword>
<comment type="similarity">
    <text evidence="15">Belongs to the heme-copper respiratory oxidase family.</text>
</comment>
<dbReference type="PRINTS" id="PR01165">
    <property type="entry name" value="CYCOXIDASEI"/>
</dbReference>
<comment type="cofactor">
    <cofactor evidence="1">
        <name>heme</name>
        <dbReference type="ChEBI" id="CHEBI:30413"/>
    </cofactor>
</comment>
<dbReference type="PANTHER" id="PTHR10422">
    <property type="entry name" value="CYTOCHROME C OXIDASE SUBUNIT 1"/>
    <property type="match status" value="1"/>
</dbReference>
<dbReference type="CDD" id="cd01663">
    <property type="entry name" value="Cyt_c_Oxidase_I"/>
    <property type="match status" value="1"/>
</dbReference>
<keyword evidence="7 15" id="KW-0812">Transmembrane</keyword>
<evidence type="ECO:0000256" key="9">
    <source>
        <dbReference type="ARBA" id="ARBA00022967"/>
    </source>
</evidence>
<keyword evidence="4 15" id="KW-0813">Transport</keyword>
<dbReference type="InterPro" id="IPR023616">
    <property type="entry name" value="Cyt_c_oxase-like_su1_dom"/>
</dbReference>
<dbReference type="Pfam" id="PF00115">
    <property type="entry name" value="COX1"/>
    <property type="match status" value="1"/>
</dbReference>
<feature type="transmembrane region" description="Helical" evidence="16">
    <location>
        <begin position="338"/>
        <end position="360"/>
    </location>
</feature>
<feature type="domain" description="Cytochrome oxidase subunit I profile" evidence="17">
    <location>
        <begin position="1"/>
        <end position="476"/>
    </location>
</feature>
<keyword evidence="10 15" id="KW-0249">Electron transport</keyword>
<evidence type="ECO:0000256" key="16">
    <source>
        <dbReference type="SAM" id="Phobius"/>
    </source>
</evidence>
<evidence type="ECO:0000256" key="1">
    <source>
        <dbReference type="ARBA" id="ARBA00001971"/>
    </source>
</evidence>
<comment type="function">
    <text evidence="15">Component of the cytochrome c oxidase, the last enzyme in the mitochondrial electron transport chain which drives oxidative phosphorylation. The respiratory chain contains 3 multisubunit complexes succinate dehydrogenase (complex II, CII), ubiquinol-cytochrome c oxidoreductase (cytochrome b-c1 complex, complex III, CIII) and cytochrome c oxidase (complex IV, CIV), that cooperate to transfer electrons derived from NADH and succinate to molecular oxygen, creating an electrochemical gradient over the inner membrane that drives transmembrane transport and the ATP synthase. Cytochrome c oxidase is the component of the respiratory chain that catalyzes the reduction of oxygen to water. Electrons originating from reduced cytochrome c in the intermembrane space (IMS) are transferred via the dinuclear copper A center (CU(A)) of subunit 2 and heme A of subunit 1 to the active site in subunit 1, a binuclear center (BNC) formed by heme A3 and copper B (CU(B)). The BNC reduces molecular oxygen to 2 water molecules using 4 electrons from cytochrome c in the IMS and 4 protons from the mitochondrial matrix.</text>
</comment>
<keyword evidence="12 15" id="KW-0408">Iron</keyword>
<dbReference type="EC" id="7.1.1.9" evidence="15"/>
<proteinExistence type="inferred from homology"/>
<dbReference type="InterPro" id="IPR033944">
    <property type="entry name" value="Cyt_c_oxase_su1_dom"/>
</dbReference>
<evidence type="ECO:0000256" key="15">
    <source>
        <dbReference type="RuleBase" id="RU000369"/>
    </source>
</evidence>
<keyword evidence="11 16" id="KW-1133">Transmembrane helix</keyword>
<evidence type="ECO:0000256" key="11">
    <source>
        <dbReference type="ARBA" id="ARBA00022989"/>
    </source>
</evidence>
<feature type="transmembrane region" description="Helical" evidence="16">
    <location>
        <begin position="268"/>
        <end position="292"/>
    </location>
</feature>
<keyword evidence="6 15" id="KW-0679">Respiratory chain</keyword>
<comment type="subcellular location">
    <subcellularLocation>
        <location evidence="2">Membrane</location>
        <topology evidence="2">Multi-pass membrane protein</topology>
    </subcellularLocation>
    <subcellularLocation>
        <location evidence="15">Mitochondrion inner membrane</location>
        <topology evidence="15">Multi-pass membrane protein</topology>
    </subcellularLocation>
</comment>
<name>Q8M0D0_AMOPA</name>
<keyword evidence="5 15" id="KW-0349">Heme</keyword>
<dbReference type="UniPathway" id="UPA00705"/>
<dbReference type="InterPro" id="IPR036927">
    <property type="entry name" value="Cyt_c_oxase-like_su1_sf"/>
</dbReference>
<evidence type="ECO:0000256" key="5">
    <source>
        <dbReference type="ARBA" id="ARBA00022617"/>
    </source>
</evidence>